<dbReference type="InterPro" id="IPR001001">
    <property type="entry name" value="DNA_polIII_beta"/>
</dbReference>
<dbReference type="InterPro" id="IPR046938">
    <property type="entry name" value="DNA_clamp_sf"/>
</dbReference>
<evidence type="ECO:0000259" key="13">
    <source>
        <dbReference type="Pfam" id="PF02768"/>
    </source>
</evidence>
<evidence type="ECO:0000313" key="15">
    <source>
        <dbReference type="Proteomes" id="UP000886748"/>
    </source>
</evidence>
<dbReference type="PANTHER" id="PTHR30478:SF0">
    <property type="entry name" value="BETA SLIDING CLAMP"/>
    <property type="match status" value="1"/>
</dbReference>
<dbReference type="NCBIfam" id="TIGR00663">
    <property type="entry name" value="dnan"/>
    <property type="match status" value="1"/>
</dbReference>
<name>A0A9D1N081_9CLOT</name>
<dbReference type="Gene3D" id="3.10.150.10">
    <property type="entry name" value="DNA Polymerase III, subunit A, domain 2"/>
    <property type="match status" value="1"/>
</dbReference>
<dbReference type="GO" id="GO:0009360">
    <property type="term" value="C:DNA polymerase III complex"/>
    <property type="evidence" value="ECO:0007669"/>
    <property type="project" value="InterPro"/>
</dbReference>
<dbReference type="Pfam" id="PF02767">
    <property type="entry name" value="DNA_pol3_beta_2"/>
    <property type="match status" value="1"/>
</dbReference>
<dbReference type="InterPro" id="IPR022634">
    <property type="entry name" value="DNA_polIII_beta_N"/>
</dbReference>
<evidence type="ECO:0000313" key="14">
    <source>
        <dbReference type="EMBL" id="HIU92670.1"/>
    </source>
</evidence>
<dbReference type="PIRSF" id="PIRSF000804">
    <property type="entry name" value="DNA_pol_III_b"/>
    <property type="match status" value="1"/>
</dbReference>
<dbReference type="InterPro" id="IPR022635">
    <property type="entry name" value="DNA_polIII_beta_C"/>
</dbReference>
<feature type="domain" description="DNA polymerase III beta sliding clamp N-terminal" evidence="11">
    <location>
        <begin position="4"/>
        <end position="122"/>
    </location>
</feature>
<dbReference type="InterPro" id="IPR022637">
    <property type="entry name" value="DNA_polIII_beta_cen"/>
</dbReference>
<dbReference type="CDD" id="cd00140">
    <property type="entry name" value="beta_clamp"/>
    <property type="match status" value="1"/>
</dbReference>
<dbReference type="SUPFAM" id="SSF55979">
    <property type="entry name" value="DNA clamp"/>
    <property type="match status" value="3"/>
</dbReference>
<dbReference type="PANTHER" id="PTHR30478">
    <property type="entry name" value="DNA POLYMERASE III SUBUNIT BETA"/>
    <property type="match status" value="1"/>
</dbReference>
<dbReference type="GO" id="GO:0003887">
    <property type="term" value="F:DNA-directed DNA polymerase activity"/>
    <property type="evidence" value="ECO:0007669"/>
    <property type="project" value="UniProtKB-UniRule"/>
</dbReference>
<organism evidence="14 15">
    <name type="scientific">Candidatus Limenecus avicola</name>
    <dbReference type="NCBI Taxonomy" id="2840847"/>
    <lineage>
        <taxon>Bacteria</taxon>
        <taxon>Bacillati</taxon>
        <taxon>Bacillota</taxon>
        <taxon>Clostridia</taxon>
        <taxon>Eubacteriales</taxon>
        <taxon>Clostridiaceae</taxon>
        <taxon>Clostridiaceae incertae sedis</taxon>
        <taxon>Candidatus Limenecus</taxon>
    </lineage>
</organism>
<comment type="subunit">
    <text evidence="10">Forms a ring-shaped head-to-tail homodimer around DNA.</text>
</comment>
<evidence type="ECO:0000256" key="1">
    <source>
        <dbReference type="ARBA" id="ARBA00004496"/>
    </source>
</evidence>
<evidence type="ECO:0000256" key="8">
    <source>
        <dbReference type="ARBA" id="ARBA00022932"/>
    </source>
</evidence>
<comment type="subcellular location">
    <subcellularLocation>
        <location evidence="1 10">Cytoplasm</location>
    </subcellularLocation>
</comment>
<gene>
    <name evidence="14" type="primary">dnaN</name>
    <name evidence="14" type="ORF">IAD26_05990</name>
</gene>
<evidence type="ECO:0000256" key="7">
    <source>
        <dbReference type="ARBA" id="ARBA00022705"/>
    </source>
</evidence>
<keyword evidence="4 10" id="KW-0963">Cytoplasm</keyword>
<evidence type="ECO:0000259" key="12">
    <source>
        <dbReference type="Pfam" id="PF02767"/>
    </source>
</evidence>
<evidence type="ECO:0000259" key="11">
    <source>
        <dbReference type="Pfam" id="PF00712"/>
    </source>
</evidence>
<protein>
    <recommendedName>
        <fullName evidence="3 10">Beta sliding clamp</fullName>
    </recommendedName>
</protein>
<dbReference type="GO" id="GO:0008408">
    <property type="term" value="F:3'-5' exonuclease activity"/>
    <property type="evidence" value="ECO:0007669"/>
    <property type="project" value="InterPro"/>
</dbReference>
<keyword evidence="8 10" id="KW-0239">DNA-directed DNA polymerase</keyword>
<keyword evidence="6 10" id="KW-0548">Nucleotidyltransferase</keyword>
<evidence type="ECO:0000256" key="6">
    <source>
        <dbReference type="ARBA" id="ARBA00022695"/>
    </source>
</evidence>
<dbReference type="GO" id="GO:0003677">
    <property type="term" value="F:DNA binding"/>
    <property type="evidence" value="ECO:0007669"/>
    <property type="project" value="UniProtKB-UniRule"/>
</dbReference>
<keyword evidence="9" id="KW-0238">DNA-binding</keyword>
<evidence type="ECO:0000256" key="5">
    <source>
        <dbReference type="ARBA" id="ARBA00022679"/>
    </source>
</evidence>
<evidence type="ECO:0000256" key="2">
    <source>
        <dbReference type="ARBA" id="ARBA00010752"/>
    </source>
</evidence>
<dbReference type="Gene3D" id="3.70.10.10">
    <property type="match status" value="1"/>
</dbReference>
<dbReference type="GO" id="GO:0006271">
    <property type="term" value="P:DNA strand elongation involved in DNA replication"/>
    <property type="evidence" value="ECO:0007669"/>
    <property type="project" value="TreeGrafter"/>
</dbReference>
<evidence type="ECO:0000256" key="3">
    <source>
        <dbReference type="ARBA" id="ARBA00021035"/>
    </source>
</evidence>
<proteinExistence type="inferred from homology"/>
<comment type="function">
    <text evidence="10">Confers DNA tethering and processivity to DNA polymerases and other proteins. Acts as a clamp, forming a ring around DNA (a reaction catalyzed by the clamp-loading complex) which diffuses in an ATP-independent manner freely and bidirectionally along dsDNA. Initially characterized for its ability to contact the catalytic subunit of DNA polymerase III (Pol III), a complex, multichain enzyme responsible for most of the replicative synthesis in bacteria; Pol III exhibits 3'-5' exonuclease proofreading activity. The beta chain is required for initiation of replication as well as for processivity of DNA replication.</text>
</comment>
<reference evidence="14" key="2">
    <citation type="journal article" date="2021" name="PeerJ">
        <title>Extensive microbial diversity within the chicken gut microbiome revealed by metagenomics and culture.</title>
        <authorList>
            <person name="Gilroy R."/>
            <person name="Ravi A."/>
            <person name="Getino M."/>
            <person name="Pursley I."/>
            <person name="Horton D.L."/>
            <person name="Alikhan N.F."/>
            <person name="Baker D."/>
            <person name="Gharbi K."/>
            <person name="Hall N."/>
            <person name="Watson M."/>
            <person name="Adriaenssens E.M."/>
            <person name="Foster-Nyarko E."/>
            <person name="Jarju S."/>
            <person name="Secka A."/>
            <person name="Antonio M."/>
            <person name="Oren A."/>
            <person name="Chaudhuri R.R."/>
            <person name="La Ragione R."/>
            <person name="Hildebrand F."/>
            <person name="Pallen M.J."/>
        </authorList>
    </citation>
    <scope>NUCLEOTIDE SEQUENCE</scope>
    <source>
        <strain evidence="14">CHK154-7741</strain>
    </source>
</reference>
<feature type="domain" description="DNA polymerase III beta sliding clamp central" evidence="12">
    <location>
        <begin position="140"/>
        <end position="254"/>
    </location>
</feature>
<evidence type="ECO:0000256" key="10">
    <source>
        <dbReference type="PIRNR" id="PIRNR000804"/>
    </source>
</evidence>
<keyword evidence="7 10" id="KW-0235">DNA replication</keyword>
<evidence type="ECO:0000256" key="4">
    <source>
        <dbReference type="ARBA" id="ARBA00022490"/>
    </source>
</evidence>
<reference evidence="14" key="1">
    <citation type="submission" date="2020-10" db="EMBL/GenBank/DDBJ databases">
        <authorList>
            <person name="Gilroy R."/>
        </authorList>
    </citation>
    <scope>NUCLEOTIDE SEQUENCE</scope>
    <source>
        <strain evidence="14">CHK154-7741</strain>
    </source>
</reference>
<dbReference type="Proteomes" id="UP000886748">
    <property type="component" value="Unassembled WGS sequence"/>
</dbReference>
<dbReference type="GO" id="GO:0005737">
    <property type="term" value="C:cytoplasm"/>
    <property type="evidence" value="ECO:0007669"/>
    <property type="project" value="UniProtKB-SubCell"/>
</dbReference>
<evidence type="ECO:0000256" key="9">
    <source>
        <dbReference type="ARBA" id="ARBA00023125"/>
    </source>
</evidence>
<dbReference type="Pfam" id="PF00712">
    <property type="entry name" value="DNA_pol3_beta"/>
    <property type="match status" value="1"/>
</dbReference>
<feature type="domain" description="DNA polymerase III beta sliding clamp C-terminal" evidence="13">
    <location>
        <begin position="257"/>
        <end position="376"/>
    </location>
</feature>
<comment type="caution">
    <text evidence="14">The sequence shown here is derived from an EMBL/GenBank/DDBJ whole genome shotgun (WGS) entry which is preliminary data.</text>
</comment>
<accession>A0A9D1N081</accession>
<dbReference type="EMBL" id="DVOD01000045">
    <property type="protein sequence ID" value="HIU92670.1"/>
    <property type="molecule type" value="Genomic_DNA"/>
</dbReference>
<keyword evidence="5 10" id="KW-0808">Transferase</keyword>
<dbReference type="Pfam" id="PF02768">
    <property type="entry name" value="DNA_pol3_beta_3"/>
    <property type="match status" value="1"/>
</dbReference>
<comment type="similarity">
    <text evidence="2 10">Belongs to the beta sliding clamp family.</text>
</comment>
<dbReference type="SMART" id="SM00480">
    <property type="entry name" value="POL3Bc"/>
    <property type="match status" value="1"/>
</dbReference>
<sequence>MANMEFTIEKESLLTNLKIVEKTTVTRGIQPVLSNILIDAAQDNYITFAATDLDINIVSKTIASVQTPGKITLPAKKLSEIVSKLSNKPVVFKLNEETNVVNIECGNSKFELIGISAEEFPATISEEELKDKECVEIDLTPFMKSIKYTAFSAANYENRNIISGVYCSISEQVLEMAATDGNRLTRIIEKITNEKNAAITCVIPSKTLQEFSRVASFLKDSQNEKLCMIIEKTRIIFKTSSMIMTSRLLEGEYPPYKQLIPQSCEKNAVVKRDEMIAALERVAVMVNERTNIVKFMFGENNLFLKADTPDAGLGEDSISAQYTDEELTIAFNYKYVLDSLKIMESEQVKIGLGGSLSATLFRPDSEDDYLCLIMPIQIR</sequence>
<dbReference type="AlphaFoldDB" id="A0A9D1N081"/>